<accession>A0A8I1EGE5</accession>
<name>A0A8I1EGE5_PSEPU</name>
<sequence>MKQLSKKQMSVLLRDTLVKDADGAPMMVFRGEHGKTDGASTSIRTLLGSISFGSQDAASNYAESPNQRGLSAESPTVYPAYLIIKNPFIHGLDDPFIDFSFLENRLGTEIAVECFLKNAGMVENTNNWQEEINGNDEWTGLRDFYNTHPERMGELYTELFPMLDDPEFIRVLKAKGYDGAIYGGSGHNALEREYRVFDESSVIYALSREITPKRSLKKAHDEVALTA</sequence>
<dbReference type="Proteomes" id="UP000637061">
    <property type="component" value="Unassembled WGS sequence"/>
</dbReference>
<protein>
    <submittedName>
        <fullName evidence="1">Uncharacterized protein</fullName>
    </submittedName>
</protein>
<dbReference type="AlphaFoldDB" id="A0A8I1EGE5"/>
<comment type="caution">
    <text evidence="1">The sequence shown here is derived from an EMBL/GenBank/DDBJ whole genome shotgun (WGS) entry which is preliminary data.</text>
</comment>
<evidence type="ECO:0000313" key="2">
    <source>
        <dbReference type="Proteomes" id="UP000637061"/>
    </source>
</evidence>
<dbReference type="EMBL" id="JAEHTE010000015">
    <property type="protein sequence ID" value="MBI6885166.1"/>
    <property type="molecule type" value="Genomic_DNA"/>
</dbReference>
<reference evidence="1" key="1">
    <citation type="submission" date="2020-12" db="EMBL/GenBank/DDBJ databases">
        <title>Enhanced detection system for hospital associated transmission using whole genome sequencing surveillance.</title>
        <authorList>
            <person name="Harrison L.H."/>
            <person name="Van Tyne D."/>
            <person name="Marsh J.W."/>
            <person name="Griffith M.P."/>
            <person name="Snyder D.J."/>
            <person name="Cooper V.S."/>
            <person name="Mustapha M."/>
        </authorList>
    </citation>
    <scope>NUCLEOTIDE SEQUENCE</scope>
    <source>
        <strain evidence="1">PSB00042</strain>
    </source>
</reference>
<organism evidence="1 2">
    <name type="scientific">Pseudomonas putida</name>
    <name type="common">Arthrobacter siderocapsulatus</name>
    <dbReference type="NCBI Taxonomy" id="303"/>
    <lineage>
        <taxon>Bacteria</taxon>
        <taxon>Pseudomonadati</taxon>
        <taxon>Pseudomonadota</taxon>
        <taxon>Gammaproteobacteria</taxon>
        <taxon>Pseudomonadales</taxon>
        <taxon>Pseudomonadaceae</taxon>
        <taxon>Pseudomonas</taxon>
    </lineage>
</organism>
<evidence type="ECO:0000313" key="1">
    <source>
        <dbReference type="EMBL" id="MBI6885166.1"/>
    </source>
</evidence>
<dbReference type="RefSeq" id="WP_198747568.1">
    <property type="nucleotide sequence ID" value="NZ_JAEHTE010000015.1"/>
</dbReference>
<gene>
    <name evidence="1" type="ORF">JEU22_14720</name>
</gene>
<proteinExistence type="predicted"/>